<comment type="caution">
    <text evidence="1">The sequence shown here is derived from an EMBL/GenBank/DDBJ whole genome shotgun (WGS) entry which is preliminary data.</text>
</comment>
<reference evidence="1 2" key="1">
    <citation type="journal article" date="2021" name="Commun. Biol.">
        <title>The genome of Shorea leprosula (Dipterocarpaceae) highlights the ecological relevance of drought in aseasonal tropical rainforests.</title>
        <authorList>
            <person name="Ng K.K.S."/>
            <person name="Kobayashi M.J."/>
            <person name="Fawcett J.A."/>
            <person name="Hatakeyama M."/>
            <person name="Paape T."/>
            <person name="Ng C.H."/>
            <person name="Ang C.C."/>
            <person name="Tnah L.H."/>
            <person name="Lee C.T."/>
            <person name="Nishiyama T."/>
            <person name="Sese J."/>
            <person name="O'Brien M.J."/>
            <person name="Copetti D."/>
            <person name="Mohd Noor M.I."/>
            <person name="Ong R.C."/>
            <person name="Putra M."/>
            <person name="Sireger I.Z."/>
            <person name="Indrioko S."/>
            <person name="Kosugi Y."/>
            <person name="Izuno A."/>
            <person name="Isagi Y."/>
            <person name="Lee S.L."/>
            <person name="Shimizu K.K."/>
        </authorList>
    </citation>
    <scope>NUCLEOTIDE SEQUENCE [LARGE SCALE GENOMIC DNA]</scope>
    <source>
        <strain evidence="1">214</strain>
    </source>
</reference>
<accession>A0AAV5HN53</accession>
<evidence type="ECO:0000313" key="2">
    <source>
        <dbReference type="Proteomes" id="UP001054252"/>
    </source>
</evidence>
<evidence type="ECO:0000313" key="1">
    <source>
        <dbReference type="EMBL" id="GKU88130.1"/>
    </source>
</evidence>
<proteinExistence type="predicted"/>
<dbReference type="AlphaFoldDB" id="A0AAV5HN53"/>
<sequence>MVSFCILTLTETQCPFSGMKEMNSEGLLGDKKKGPGVGF</sequence>
<organism evidence="1 2">
    <name type="scientific">Rubroshorea leprosula</name>
    <dbReference type="NCBI Taxonomy" id="152421"/>
    <lineage>
        <taxon>Eukaryota</taxon>
        <taxon>Viridiplantae</taxon>
        <taxon>Streptophyta</taxon>
        <taxon>Embryophyta</taxon>
        <taxon>Tracheophyta</taxon>
        <taxon>Spermatophyta</taxon>
        <taxon>Magnoliopsida</taxon>
        <taxon>eudicotyledons</taxon>
        <taxon>Gunneridae</taxon>
        <taxon>Pentapetalae</taxon>
        <taxon>rosids</taxon>
        <taxon>malvids</taxon>
        <taxon>Malvales</taxon>
        <taxon>Dipterocarpaceae</taxon>
        <taxon>Rubroshorea</taxon>
    </lineage>
</organism>
<name>A0AAV5HN53_9ROSI</name>
<dbReference type="EMBL" id="BPVZ01000002">
    <property type="protein sequence ID" value="GKU88130.1"/>
    <property type="molecule type" value="Genomic_DNA"/>
</dbReference>
<protein>
    <submittedName>
        <fullName evidence="1">Uncharacterized protein</fullName>
    </submittedName>
</protein>
<gene>
    <name evidence="1" type="ORF">SLEP1_g2431</name>
</gene>
<keyword evidence="2" id="KW-1185">Reference proteome</keyword>
<dbReference type="Proteomes" id="UP001054252">
    <property type="component" value="Unassembled WGS sequence"/>
</dbReference>